<evidence type="ECO:0000313" key="2">
    <source>
        <dbReference type="EMBL" id="MDR6765260.1"/>
    </source>
</evidence>
<feature type="chain" id="PRO_5042499514" description="Lipoprotein" evidence="1">
    <location>
        <begin position="20"/>
        <end position="254"/>
    </location>
</feature>
<evidence type="ECO:0008006" key="6">
    <source>
        <dbReference type="Google" id="ProtNLM"/>
    </source>
</evidence>
<comment type="caution">
    <text evidence="2">The sequence shown here is derived from an EMBL/GenBank/DDBJ whole genome shotgun (WGS) entry which is preliminary data.</text>
</comment>
<keyword evidence="4" id="KW-1185">Reference proteome</keyword>
<reference evidence="2 4" key="1">
    <citation type="submission" date="2023-07" db="EMBL/GenBank/DDBJ databases">
        <title>Sorghum-associated microbial communities from plants grown in Nebraska, USA.</title>
        <authorList>
            <person name="Schachtman D."/>
        </authorList>
    </citation>
    <scope>NUCLEOTIDE SEQUENCE</scope>
    <source>
        <strain evidence="3 4">BE105</strain>
        <strain evidence="2">BE69</strain>
    </source>
</reference>
<name>A0AAJ2BSA4_ACIDE</name>
<evidence type="ECO:0000256" key="1">
    <source>
        <dbReference type="SAM" id="SignalP"/>
    </source>
</evidence>
<dbReference type="PROSITE" id="PS51257">
    <property type="entry name" value="PROKAR_LIPOPROTEIN"/>
    <property type="match status" value="1"/>
</dbReference>
<protein>
    <recommendedName>
        <fullName evidence="6">Lipoprotein</fullName>
    </recommendedName>
</protein>
<accession>A0AAJ2BSA4</accession>
<keyword evidence="1" id="KW-0732">Signal</keyword>
<sequence>MRGPFLLLLLLRGLPGRWAGVAVSCCVLAGCASNAPTPRGEVKGAPTHAAELAQSDANRMATLAMQENLEGLLRLADKLYRRNPAEWRKGTATSREQALEQLRTAVLQRQPWAPLQGRRDIAAMALALAPEFAGDRVAAFIHATADMIITAHGGKTEFFLLDGMDAQHLYNAARNVETAVWLLAQRRNAQGQPLLLADEIGAQGRNLSFEREFGKIIARLDLLAAFTTEKYRRAAISYVQGIVGGTFLQFLPVR</sequence>
<dbReference type="Proteomes" id="UP001253458">
    <property type="component" value="Unassembled WGS sequence"/>
</dbReference>
<feature type="signal peptide" evidence="1">
    <location>
        <begin position="1"/>
        <end position="19"/>
    </location>
</feature>
<gene>
    <name evidence="2" type="ORF">J2W88_000518</name>
    <name evidence="3" type="ORF">J2W93_000519</name>
</gene>
<proteinExistence type="predicted"/>
<dbReference type="AlphaFoldDB" id="A0AAJ2BSA4"/>
<dbReference type="EMBL" id="JAVDTL010000001">
    <property type="protein sequence ID" value="MDR6765260.1"/>
    <property type="molecule type" value="Genomic_DNA"/>
</dbReference>
<dbReference type="RefSeq" id="WP_209816593.1">
    <property type="nucleotide sequence ID" value="NZ_JAVDTL010000001.1"/>
</dbReference>
<organism evidence="2 5">
    <name type="scientific">Acidovorax delafieldii</name>
    <name type="common">Pseudomonas delafieldii</name>
    <dbReference type="NCBI Taxonomy" id="47920"/>
    <lineage>
        <taxon>Bacteria</taxon>
        <taxon>Pseudomonadati</taxon>
        <taxon>Pseudomonadota</taxon>
        <taxon>Betaproteobacteria</taxon>
        <taxon>Burkholderiales</taxon>
        <taxon>Comamonadaceae</taxon>
        <taxon>Acidovorax</taxon>
    </lineage>
</organism>
<dbReference type="Proteomes" id="UP001249076">
    <property type="component" value="Unassembled WGS sequence"/>
</dbReference>
<evidence type="ECO:0000313" key="3">
    <source>
        <dbReference type="EMBL" id="MDR6835698.1"/>
    </source>
</evidence>
<dbReference type="EMBL" id="JAVDTS010000001">
    <property type="protein sequence ID" value="MDR6835698.1"/>
    <property type="molecule type" value="Genomic_DNA"/>
</dbReference>
<evidence type="ECO:0000313" key="4">
    <source>
        <dbReference type="Proteomes" id="UP001249076"/>
    </source>
</evidence>
<evidence type="ECO:0000313" key="5">
    <source>
        <dbReference type="Proteomes" id="UP001253458"/>
    </source>
</evidence>